<dbReference type="SUPFAM" id="SSF103263">
    <property type="entry name" value="Chorismate synthase, AroC"/>
    <property type="match status" value="1"/>
</dbReference>
<evidence type="ECO:0000256" key="9">
    <source>
        <dbReference type="ARBA" id="ARBA00023141"/>
    </source>
</evidence>
<comment type="pathway">
    <text evidence="1 11">Metabolic intermediate biosynthesis; chorismate biosynthesis; chorismate from D-erythrose 4-phosphate and phosphoenolpyruvate: step 7/7.</text>
</comment>
<keyword evidence="14" id="KW-1185">Reference proteome</keyword>
<reference evidence="14" key="2">
    <citation type="submission" date="2016-01" db="EMBL/GenBank/DDBJ databases">
        <authorList>
            <person name="Poehlein A."/>
            <person name="Schlien K."/>
            <person name="Gottschalk G."/>
            <person name="Buckel W."/>
            <person name="Daniel R."/>
        </authorList>
    </citation>
    <scope>NUCLEOTIDE SEQUENCE [LARGE SCALE GENOMIC DNA]</scope>
    <source>
        <strain evidence="14">X2</strain>
    </source>
</reference>
<dbReference type="PANTHER" id="PTHR21085">
    <property type="entry name" value="CHORISMATE SYNTHASE"/>
    <property type="match status" value="1"/>
</dbReference>
<feature type="binding site" evidence="11">
    <location>
        <begin position="125"/>
        <end position="127"/>
    </location>
    <ligand>
        <name>FMN</name>
        <dbReference type="ChEBI" id="CHEBI:58210"/>
    </ligand>
</feature>
<dbReference type="Pfam" id="PF01264">
    <property type="entry name" value="Chorismate_synt"/>
    <property type="match status" value="1"/>
</dbReference>
<evidence type="ECO:0000256" key="8">
    <source>
        <dbReference type="ARBA" id="ARBA00022857"/>
    </source>
</evidence>
<feature type="binding site" evidence="11">
    <location>
        <begin position="306"/>
        <end position="310"/>
    </location>
    <ligand>
        <name>FMN</name>
        <dbReference type="ChEBI" id="CHEBI:58210"/>
    </ligand>
</feature>
<evidence type="ECO:0000313" key="13">
    <source>
        <dbReference type="EMBL" id="SHE73174.1"/>
    </source>
</evidence>
<comment type="function">
    <text evidence="11">Catalyzes the anti-1,4-elimination of the C-3 phosphate and the C-6 proR hydrogen from 5-enolpyruvylshikimate-3-phosphate (EPSP) to yield chorismate, which is the branch point compound that serves as the starting substrate for the three terminal pathways of aromatic amino acid biosynthesis. This reaction introduces a second double bond into the aromatic ring system.</text>
</comment>
<dbReference type="GO" id="GO:0005829">
    <property type="term" value="C:cytosol"/>
    <property type="evidence" value="ECO:0007669"/>
    <property type="project" value="TreeGrafter"/>
</dbReference>
<dbReference type="OrthoDB" id="9771806at2"/>
<dbReference type="Proteomes" id="UP000184204">
    <property type="component" value="Unassembled WGS sequence"/>
</dbReference>
<proteinExistence type="inferred from homology"/>
<comment type="cofactor">
    <cofactor evidence="11">
        <name>FMNH2</name>
        <dbReference type="ChEBI" id="CHEBI:57618"/>
    </cofactor>
    <text evidence="11">Reduced FMN (FMNH(2)).</text>
</comment>
<keyword evidence="5 11" id="KW-0285">Flavoprotein</keyword>
<keyword evidence="8 11" id="KW-0521">NADP</keyword>
<keyword evidence="10 11" id="KW-0456">Lyase</keyword>
<sequence>MSSNYGHKVKISIFGQSHSDAIGVVIDGLPAGEEIDLEKAQRFLDRRAPGKNAYSTPRKEGDQVQVVSGLFQGRTCGAPICAMIENTNTKSKDYDQLKDLPRPGHADFTAEMKYQGFQDHRGGGHFSGRLTAPLCFAGAVCLQILERRGIAIGAHILSIHEGKDESFNPVDITKDELVQINEKAFPTIDDGVAEKMQEIIQKAREQGDSVGGVIESAAIGLPVGIGEPMFDGLESKLSSILFAIPAVKGVEFGEGFGAAELLGSENNDSFYYIDETGEIKTKTNHHGGSLGGISSGMPLVVRTAFKPTPSISKEQSTISLKEGKDASLKVVGRHDPCIVPRAVPCVEAAMAIALLDLYEENRK</sequence>
<dbReference type="AlphaFoldDB" id="A0A0X1U774"/>
<dbReference type="GO" id="GO:0009073">
    <property type="term" value="P:aromatic amino acid family biosynthetic process"/>
    <property type="evidence" value="ECO:0007669"/>
    <property type="project" value="UniProtKB-KW"/>
</dbReference>
<evidence type="ECO:0000256" key="5">
    <source>
        <dbReference type="ARBA" id="ARBA00022630"/>
    </source>
</evidence>
<comment type="caution">
    <text evidence="11">Lacks conserved residue(s) required for the propagation of feature annotation.</text>
</comment>
<evidence type="ECO:0000256" key="6">
    <source>
        <dbReference type="ARBA" id="ARBA00022643"/>
    </source>
</evidence>
<dbReference type="EMBL" id="FQUA01000006">
    <property type="protein sequence ID" value="SHE73174.1"/>
    <property type="molecule type" value="Genomic_DNA"/>
</dbReference>
<accession>A0A0X1U774</accession>
<comment type="catalytic activity">
    <reaction evidence="11">
        <text>5-O-(1-carboxyvinyl)-3-phosphoshikimate = chorismate + phosphate</text>
        <dbReference type="Rhea" id="RHEA:21020"/>
        <dbReference type="ChEBI" id="CHEBI:29748"/>
        <dbReference type="ChEBI" id="CHEBI:43474"/>
        <dbReference type="ChEBI" id="CHEBI:57701"/>
        <dbReference type="EC" id="4.2.3.5"/>
    </reaction>
</comment>
<evidence type="ECO:0000256" key="10">
    <source>
        <dbReference type="ARBA" id="ARBA00023239"/>
    </source>
</evidence>
<dbReference type="PIRSF" id="PIRSF001456">
    <property type="entry name" value="Chorismate_synth"/>
    <property type="match status" value="1"/>
</dbReference>
<dbReference type="GO" id="GO:0008652">
    <property type="term" value="P:amino acid biosynthetic process"/>
    <property type="evidence" value="ECO:0007669"/>
    <property type="project" value="UniProtKB-KW"/>
</dbReference>
<evidence type="ECO:0000256" key="1">
    <source>
        <dbReference type="ARBA" id="ARBA00005044"/>
    </source>
</evidence>
<dbReference type="KEGG" id="cpro:CPRO_11850"/>
<keyword evidence="9 11" id="KW-0057">Aromatic amino acid biosynthesis</keyword>
<dbReference type="InterPro" id="IPR035904">
    <property type="entry name" value="Chorismate_synth_AroC_sf"/>
</dbReference>
<dbReference type="NCBIfam" id="NF003793">
    <property type="entry name" value="PRK05382.1"/>
    <property type="match status" value="1"/>
</dbReference>
<name>A0A0X1U774_ANAPI</name>
<feature type="binding site" evidence="11">
    <location>
        <position position="291"/>
    </location>
    <ligand>
        <name>FMN</name>
        <dbReference type="ChEBI" id="CHEBI:58210"/>
    </ligand>
</feature>
<feature type="binding site" evidence="11">
    <location>
        <position position="47"/>
    </location>
    <ligand>
        <name>NADP(+)</name>
        <dbReference type="ChEBI" id="CHEBI:58349"/>
    </ligand>
</feature>
<reference evidence="12 14" key="1">
    <citation type="journal article" date="2016" name="Genome Announc.">
        <title>Complete Genome Sequence of the Amino Acid-Fermenting Clostridium propionicum X2 (DSM 1682).</title>
        <authorList>
            <person name="Poehlein A."/>
            <person name="Schlien K."/>
            <person name="Chowdhury N.P."/>
            <person name="Gottschalk G."/>
            <person name="Buckel W."/>
            <person name="Daniel R."/>
        </authorList>
    </citation>
    <scope>NUCLEOTIDE SEQUENCE [LARGE SCALE GENOMIC DNA]</scope>
    <source>
        <strain evidence="12 14">X2</strain>
    </source>
</reference>
<gene>
    <name evidence="11 12" type="primary">aroC</name>
    <name evidence="12" type="ORF">CPRO_11850</name>
    <name evidence="13" type="ORF">SAMN02745151_01595</name>
</gene>
<dbReference type="EC" id="4.2.3.5" evidence="3 11"/>
<keyword evidence="7 11" id="KW-0274">FAD</keyword>
<evidence type="ECO:0000256" key="3">
    <source>
        <dbReference type="ARBA" id="ARBA00013036"/>
    </source>
</evidence>
<dbReference type="Proteomes" id="UP000068026">
    <property type="component" value="Chromosome"/>
</dbReference>
<dbReference type="GO" id="GO:0010181">
    <property type="term" value="F:FMN binding"/>
    <property type="evidence" value="ECO:0007669"/>
    <property type="project" value="TreeGrafter"/>
</dbReference>
<evidence type="ECO:0000313" key="14">
    <source>
        <dbReference type="Proteomes" id="UP000068026"/>
    </source>
</evidence>
<evidence type="ECO:0000313" key="15">
    <source>
        <dbReference type="Proteomes" id="UP000184204"/>
    </source>
</evidence>
<keyword evidence="4 11" id="KW-0028">Amino-acid biosynthesis</keyword>
<evidence type="ECO:0000256" key="2">
    <source>
        <dbReference type="ARBA" id="ARBA00008014"/>
    </source>
</evidence>
<evidence type="ECO:0000256" key="11">
    <source>
        <dbReference type="HAMAP-Rule" id="MF_00300"/>
    </source>
</evidence>
<evidence type="ECO:0000313" key="12">
    <source>
        <dbReference type="EMBL" id="AMJ40778.1"/>
    </source>
</evidence>
<dbReference type="EMBL" id="CP014223">
    <property type="protein sequence ID" value="AMJ40778.1"/>
    <property type="molecule type" value="Genomic_DNA"/>
</dbReference>
<comment type="similarity">
    <text evidence="2 11">Belongs to the chorismate synthase family.</text>
</comment>
<protein>
    <recommendedName>
        <fullName evidence="3 11">Chorismate synthase</fullName>
        <shortName evidence="11">CS</shortName>
        <ecNumber evidence="3 11">4.2.3.5</ecNumber>
    </recommendedName>
    <alternativeName>
        <fullName evidence="11">5-enolpyruvylshikimate-3-phosphate phospholyase</fullName>
    </alternativeName>
</protein>
<dbReference type="GO" id="GO:0009423">
    <property type="term" value="P:chorismate biosynthetic process"/>
    <property type="evidence" value="ECO:0007669"/>
    <property type="project" value="UniProtKB-UniRule"/>
</dbReference>
<dbReference type="InterPro" id="IPR000453">
    <property type="entry name" value="Chorismate_synth"/>
</dbReference>
<dbReference type="GO" id="GO:0004107">
    <property type="term" value="F:chorismate synthase activity"/>
    <property type="evidence" value="ECO:0007669"/>
    <property type="project" value="UniProtKB-UniRule"/>
</dbReference>
<keyword evidence="6 11" id="KW-0288">FMN</keyword>
<dbReference type="CDD" id="cd07304">
    <property type="entry name" value="Chorismate_synthase"/>
    <property type="match status" value="1"/>
</dbReference>
<dbReference type="RefSeq" id="WP_066048950.1">
    <property type="nucleotide sequence ID" value="NZ_CP014223.1"/>
</dbReference>
<organism evidence="13 15">
    <name type="scientific">Anaerotignum propionicum DSM 1682</name>
    <dbReference type="NCBI Taxonomy" id="991789"/>
    <lineage>
        <taxon>Bacteria</taxon>
        <taxon>Bacillati</taxon>
        <taxon>Bacillota</taxon>
        <taxon>Clostridia</taxon>
        <taxon>Lachnospirales</taxon>
        <taxon>Anaerotignaceae</taxon>
        <taxon>Anaerotignum</taxon>
    </lineage>
</organism>
<dbReference type="Gene3D" id="3.60.150.10">
    <property type="entry name" value="Chorismate synthase AroC"/>
    <property type="match status" value="1"/>
</dbReference>
<dbReference type="NCBIfam" id="TIGR00033">
    <property type="entry name" value="aroC"/>
    <property type="match status" value="1"/>
</dbReference>
<evidence type="ECO:0000256" key="7">
    <source>
        <dbReference type="ARBA" id="ARBA00022827"/>
    </source>
</evidence>
<comment type="subunit">
    <text evidence="11">Homotetramer.</text>
</comment>
<dbReference type="HAMAP" id="MF_00300">
    <property type="entry name" value="Chorismate_synth"/>
    <property type="match status" value="1"/>
</dbReference>
<reference evidence="15" key="4">
    <citation type="submission" date="2016-11" db="EMBL/GenBank/DDBJ databases">
        <authorList>
            <person name="Jaros S."/>
            <person name="Januszkiewicz K."/>
            <person name="Wedrychowicz H."/>
        </authorList>
    </citation>
    <scope>NUCLEOTIDE SEQUENCE [LARGE SCALE GENOMIC DNA]</scope>
    <source>
        <strain evidence="15">DSM 1682</strain>
    </source>
</reference>
<evidence type="ECO:0000256" key="4">
    <source>
        <dbReference type="ARBA" id="ARBA00022605"/>
    </source>
</evidence>
<feature type="binding site" evidence="11">
    <location>
        <position position="333"/>
    </location>
    <ligand>
        <name>FMN</name>
        <dbReference type="ChEBI" id="CHEBI:58210"/>
    </ligand>
</feature>
<dbReference type="PANTHER" id="PTHR21085:SF0">
    <property type="entry name" value="CHORISMATE SYNTHASE"/>
    <property type="match status" value="1"/>
</dbReference>
<reference evidence="13" key="3">
    <citation type="submission" date="2016-11" db="EMBL/GenBank/DDBJ databases">
        <authorList>
            <person name="Varghese N."/>
            <person name="Submissions S."/>
        </authorList>
    </citation>
    <scope>NUCLEOTIDE SEQUENCE</scope>
    <source>
        <strain evidence="13">DSM 1682</strain>
    </source>
</reference>